<organism evidence="7 8">
    <name type="scientific">Streptantibioticus silvisoli</name>
    <dbReference type="NCBI Taxonomy" id="2705255"/>
    <lineage>
        <taxon>Bacteria</taxon>
        <taxon>Bacillati</taxon>
        <taxon>Actinomycetota</taxon>
        <taxon>Actinomycetes</taxon>
        <taxon>Kitasatosporales</taxon>
        <taxon>Streptomycetaceae</taxon>
        <taxon>Streptantibioticus</taxon>
    </lineage>
</organism>
<feature type="compositionally biased region" description="Low complexity" evidence="4">
    <location>
        <begin position="63"/>
        <end position="72"/>
    </location>
</feature>
<evidence type="ECO:0000313" key="7">
    <source>
        <dbReference type="EMBL" id="MDI5963370.1"/>
    </source>
</evidence>
<dbReference type="PROSITE" id="PS51257">
    <property type="entry name" value="PROKAR_LIPOPROTEIN"/>
    <property type="match status" value="1"/>
</dbReference>
<evidence type="ECO:0000256" key="3">
    <source>
        <dbReference type="ARBA" id="ARBA00022729"/>
    </source>
</evidence>
<dbReference type="InterPro" id="IPR051455">
    <property type="entry name" value="Bact_solute-bind_prot3"/>
</dbReference>
<dbReference type="SUPFAM" id="SSF53850">
    <property type="entry name" value="Periplasmic binding protein-like II"/>
    <property type="match status" value="1"/>
</dbReference>
<feature type="region of interest" description="Disordered" evidence="4">
    <location>
        <begin position="47"/>
        <end position="94"/>
    </location>
</feature>
<dbReference type="Gene3D" id="3.40.190.10">
    <property type="entry name" value="Periplasmic binding protein-like II"/>
    <property type="match status" value="2"/>
</dbReference>
<evidence type="ECO:0000259" key="6">
    <source>
        <dbReference type="SMART" id="SM00062"/>
    </source>
</evidence>
<dbReference type="Proteomes" id="UP001156398">
    <property type="component" value="Unassembled WGS sequence"/>
</dbReference>
<evidence type="ECO:0000256" key="4">
    <source>
        <dbReference type="SAM" id="MobiDB-lite"/>
    </source>
</evidence>
<dbReference type="EMBL" id="JAAGKO020000013">
    <property type="protein sequence ID" value="MDI5963370.1"/>
    <property type="molecule type" value="Genomic_DNA"/>
</dbReference>
<dbReference type="PANTHER" id="PTHR30085:SF6">
    <property type="entry name" value="ABC TRANSPORTER GLUTAMINE-BINDING PROTEIN GLNH"/>
    <property type="match status" value="1"/>
</dbReference>
<comment type="caution">
    <text evidence="7">The sequence shown here is derived from an EMBL/GenBank/DDBJ whole genome shotgun (WGS) entry which is preliminary data.</text>
</comment>
<dbReference type="SMART" id="SM00062">
    <property type="entry name" value="PBPb"/>
    <property type="match status" value="1"/>
</dbReference>
<reference evidence="7 8" key="1">
    <citation type="submission" date="2023-05" db="EMBL/GenBank/DDBJ databases">
        <title>Streptantibioticus silvisoli sp. nov., acidotolerant actinomycetes 1 from pine litter.</title>
        <authorList>
            <person name="Swiecimska M."/>
            <person name="Golinska P."/>
            <person name="Sangal V."/>
            <person name="Wachnowicz B."/>
            <person name="Goodfellow M."/>
        </authorList>
    </citation>
    <scope>NUCLEOTIDE SEQUENCE [LARGE SCALE GENOMIC DNA]</scope>
    <source>
        <strain evidence="7 8">SL54</strain>
    </source>
</reference>
<dbReference type="InterPro" id="IPR001638">
    <property type="entry name" value="Solute-binding_3/MltF_N"/>
</dbReference>
<feature type="domain" description="Solute-binding protein family 3/N-terminal" evidence="6">
    <location>
        <begin position="104"/>
        <end position="377"/>
    </location>
</feature>
<protein>
    <submittedName>
        <fullName evidence="7">Transporter substrate-binding domain-containing protein</fullName>
    </submittedName>
</protein>
<evidence type="ECO:0000313" key="8">
    <source>
        <dbReference type="Proteomes" id="UP001156398"/>
    </source>
</evidence>
<gene>
    <name evidence="7" type="ORF">POF43_011725</name>
</gene>
<dbReference type="PANTHER" id="PTHR30085">
    <property type="entry name" value="AMINO ACID ABC TRANSPORTER PERMEASE"/>
    <property type="match status" value="1"/>
</dbReference>
<proteinExistence type="inferred from homology"/>
<feature type="signal peptide" evidence="5">
    <location>
        <begin position="1"/>
        <end position="30"/>
    </location>
</feature>
<keyword evidence="2" id="KW-0813">Transport</keyword>
<keyword evidence="8" id="KW-1185">Reference proteome</keyword>
<comment type="similarity">
    <text evidence="1">Belongs to the bacterial solute-binding protein 3 family.</text>
</comment>
<feature type="chain" id="PRO_5046548420" evidence="5">
    <location>
        <begin position="31"/>
        <end position="388"/>
    </location>
</feature>
<dbReference type="Pfam" id="PF00497">
    <property type="entry name" value="SBP_bac_3"/>
    <property type="match status" value="1"/>
</dbReference>
<name>A0ABT6VYY1_9ACTN</name>
<sequence length="388" mass="41591">MRRRSSVRFRAAAIGVTVLLGLTACSATPAATTPVVSVPEPLPSAPVVPPGTAAPSPVTSHLSSCPSGSPGSDPIASWRPPATMPEPGDMPSDTAMRKIQQRGYLIAGVDQDEYQVSYRNLSPSPSAPSSSSPTGGDTYQLYKGFDVDILHAIAAAVFGPRGADRIKYVPVTQDFRLGAANHGIVDVVADSVTITCQRWQYVDFSTDYLDAAQRLLVNADNKKADVSLDDKRVPHIEGLRGGKICTVGSTTSINNLTALERTGDFRVVDATDWSDCIMLLQRGAVQAMSTDDTVLQGLQAQDPYLKVVGQRFSYEPHGLIFPNTDPYSHRNSQFVAFANGVIAGLERRGSDEGCPEPMTSTDRSCWAAIYRTWLGPQPPSPPVPEYAP</sequence>
<dbReference type="RefSeq" id="WP_271322170.1">
    <property type="nucleotide sequence ID" value="NZ_JAAGKO020000013.1"/>
</dbReference>
<evidence type="ECO:0000256" key="5">
    <source>
        <dbReference type="SAM" id="SignalP"/>
    </source>
</evidence>
<evidence type="ECO:0000256" key="1">
    <source>
        <dbReference type="ARBA" id="ARBA00010333"/>
    </source>
</evidence>
<accession>A0ABT6VYY1</accession>
<keyword evidence="3 5" id="KW-0732">Signal</keyword>
<evidence type="ECO:0000256" key="2">
    <source>
        <dbReference type="ARBA" id="ARBA00022448"/>
    </source>
</evidence>